<feature type="transmembrane region" description="Helical" evidence="6">
    <location>
        <begin position="244"/>
        <end position="265"/>
    </location>
</feature>
<keyword evidence="5 6" id="KW-0472">Membrane</keyword>
<evidence type="ECO:0000256" key="5">
    <source>
        <dbReference type="ARBA" id="ARBA00023136"/>
    </source>
</evidence>
<dbReference type="GO" id="GO:0015179">
    <property type="term" value="F:L-amino acid transmembrane transporter activity"/>
    <property type="evidence" value="ECO:0007669"/>
    <property type="project" value="TreeGrafter"/>
</dbReference>
<dbReference type="KEGG" id="cten:18248613"/>
<dbReference type="PANTHER" id="PTHR22950:SF683">
    <property type="entry name" value="AMINO ACID TRANSPORTER (EUROFUNG)"/>
    <property type="match status" value="1"/>
</dbReference>
<dbReference type="HOGENOM" id="CLU_027816_3_1_1"/>
<feature type="transmembrane region" description="Helical" evidence="6">
    <location>
        <begin position="81"/>
        <end position="103"/>
    </location>
</feature>
<dbReference type="GeneID" id="18248613"/>
<dbReference type="OrthoDB" id="40134at2759"/>
<dbReference type="GO" id="GO:0016020">
    <property type="term" value="C:membrane"/>
    <property type="evidence" value="ECO:0007669"/>
    <property type="project" value="UniProtKB-SubCell"/>
</dbReference>
<keyword evidence="9" id="KW-1185">Reference proteome</keyword>
<reference evidence="8 9" key="1">
    <citation type="journal article" date="2011" name="Proc. Natl. Acad. Sci. U.S.A.">
        <title>Comparative genomics of xylose-fermenting fungi for enhanced biofuel production.</title>
        <authorList>
            <person name="Wohlbach D.J."/>
            <person name="Kuo A."/>
            <person name="Sato T.K."/>
            <person name="Potts K.M."/>
            <person name="Salamov A.A."/>
            <person name="LaButti K.M."/>
            <person name="Sun H."/>
            <person name="Clum A."/>
            <person name="Pangilinan J.L."/>
            <person name="Lindquist E.A."/>
            <person name="Lucas S."/>
            <person name="Lapidus A."/>
            <person name="Jin M."/>
            <person name="Gunawan C."/>
            <person name="Balan V."/>
            <person name="Dale B.E."/>
            <person name="Jeffries T.W."/>
            <person name="Zinkel R."/>
            <person name="Barry K.W."/>
            <person name="Grigoriev I.V."/>
            <person name="Gasch A.P."/>
        </authorList>
    </citation>
    <scope>NUCLEOTIDE SEQUENCE [LARGE SCALE GENOMIC DNA]</scope>
    <source>
        <strain evidence="9">ATCC 10573 / BCRC 21748 / CBS 615 / JCM 9827 / NBRC 10315 / NRRL Y-1498 / VKM Y-70</strain>
    </source>
</reference>
<keyword evidence="3 6" id="KW-0812">Transmembrane</keyword>
<gene>
    <name evidence="8" type="ORF">CANTEDRAFT_117944</name>
</gene>
<evidence type="ECO:0000259" key="7">
    <source>
        <dbReference type="Pfam" id="PF01490"/>
    </source>
</evidence>
<dbReference type="PANTHER" id="PTHR22950">
    <property type="entry name" value="AMINO ACID TRANSPORTER"/>
    <property type="match status" value="1"/>
</dbReference>
<accession>G3AX93</accession>
<evidence type="ECO:0000256" key="2">
    <source>
        <dbReference type="ARBA" id="ARBA00008066"/>
    </source>
</evidence>
<evidence type="ECO:0000256" key="1">
    <source>
        <dbReference type="ARBA" id="ARBA00004141"/>
    </source>
</evidence>
<evidence type="ECO:0000256" key="4">
    <source>
        <dbReference type="ARBA" id="ARBA00022989"/>
    </source>
</evidence>
<keyword evidence="4 6" id="KW-1133">Transmembrane helix</keyword>
<dbReference type="RefSeq" id="XP_006683979.1">
    <property type="nucleotide sequence ID" value="XM_006683916.1"/>
</dbReference>
<dbReference type="AlphaFoldDB" id="G3AX93"/>
<feature type="transmembrane region" description="Helical" evidence="6">
    <location>
        <begin position="133"/>
        <end position="156"/>
    </location>
</feature>
<feature type="transmembrane region" description="Helical" evidence="6">
    <location>
        <begin position="162"/>
        <end position="181"/>
    </location>
</feature>
<comment type="similarity">
    <text evidence="2">Belongs to the amino acid/polyamine transporter 2 family.</text>
</comment>
<evidence type="ECO:0000313" key="8">
    <source>
        <dbReference type="EMBL" id="EGV66721.1"/>
    </source>
</evidence>
<evidence type="ECO:0000313" key="9">
    <source>
        <dbReference type="Proteomes" id="UP000000707"/>
    </source>
</evidence>
<dbReference type="Pfam" id="PF01490">
    <property type="entry name" value="Aa_trans"/>
    <property type="match status" value="1"/>
</dbReference>
<dbReference type="InterPro" id="IPR013057">
    <property type="entry name" value="AA_transpt_TM"/>
</dbReference>
<proteinExistence type="inferred from homology"/>
<dbReference type="eggNOG" id="ENOG502QRQD">
    <property type="taxonomic scope" value="Eukaryota"/>
</dbReference>
<feature type="transmembrane region" description="Helical" evidence="6">
    <location>
        <begin position="319"/>
        <end position="344"/>
    </location>
</feature>
<evidence type="ECO:0000256" key="6">
    <source>
        <dbReference type="SAM" id="Phobius"/>
    </source>
</evidence>
<feature type="transmembrane region" description="Helical" evidence="6">
    <location>
        <begin position="392"/>
        <end position="414"/>
    </location>
</feature>
<organism evidence="9">
    <name type="scientific">Candida tenuis (strain ATCC 10573 / BCRC 21748 / CBS 615 / JCM 9827 / NBRC 10315 / NRRL Y-1498 / VKM Y-70)</name>
    <name type="common">Yeast</name>
    <name type="synonym">Yamadazyma tenuis</name>
    <dbReference type="NCBI Taxonomy" id="590646"/>
    <lineage>
        <taxon>Eukaryota</taxon>
        <taxon>Fungi</taxon>
        <taxon>Dikarya</taxon>
        <taxon>Ascomycota</taxon>
        <taxon>Saccharomycotina</taxon>
        <taxon>Pichiomycetes</taxon>
        <taxon>Debaryomycetaceae</taxon>
        <taxon>Yamadazyma</taxon>
    </lineage>
</organism>
<protein>
    <recommendedName>
        <fullName evidence="7">Amino acid transporter transmembrane domain-containing protein</fullName>
    </recommendedName>
</protein>
<comment type="subcellular location">
    <subcellularLocation>
        <location evidence="1">Membrane</location>
        <topology evidence="1">Multi-pass membrane protein</topology>
    </subcellularLocation>
</comment>
<name>G3AX93_CANTC</name>
<feature type="transmembrane region" description="Helical" evidence="6">
    <location>
        <begin position="193"/>
        <end position="217"/>
    </location>
</feature>
<feature type="transmembrane region" description="Helical" evidence="6">
    <location>
        <begin position="53"/>
        <end position="75"/>
    </location>
</feature>
<feature type="transmembrane region" description="Helical" evidence="6">
    <location>
        <begin position="365"/>
        <end position="386"/>
    </location>
</feature>
<dbReference type="EMBL" id="GL996510">
    <property type="protein sequence ID" value="EGV66721.1"/>
    <property type="molecule type" value="Genomic_DNA"/>
</dbReference>
<evidence type="ECO:0000256" key="3">
    <source>
        <dbReference type="ARBA" id="ARBA00022692"/>
    </source>
</evidence>
<dbReference type="Proteomes" id="UP000000707">
    <property type="component" value="Unassembled WGS sequence"/>
</dbReference>
<feature type="transmembrane region" description="Helical" evidence="6">
    <location>
        <begin position="277"/>
        <end position="299"/>
    </location>
</feature>
<feature type="domain" description="Amino acid transporter transmembrane" evidence="7">
    <location>
        <begin position="55"/>
        <end position="411"/>
    </location>
</feature>
<sequence length="490" mass="52706">MSGSGPKKTNIEVNIKPECSDENRLEGGLISSNQDEYDVFATKDNKDKVDFRGLTCFGAAILITKTQIGLGVLGLPSTMNVLGFLPGMVCLIVLCILSTWTGVEIGRFRLNHPSVYGIDDATDMIFGKYAREVMGFGFWLFYTLLYGATLLTLSIAFNSLTGHPICSVAWSGIGAVVALILGISIRTMKVLSALGYIAVGSIFLAVWVVAIACLTQGTPSAAPDPDNIDKMIRVASTGVPFKSIASAIATQLLSLAGTPAFFTIHAEMKDQKQYIKALFLGQGFVVFNYIAISVIVYAKVGQYVASPALGSAGPLFQKISYGIGLPALFFACFFQAHISAKYALVRILRNSMHLQSNSKTHWATWISMMSIVIAIGFVVAGAIPFFDDLLGLIGALLGSFFTLIIPGTLVLWEIDRRFGPDEKSNTRWFTSSLKYWNSGKHTAASIFLSHFCIVSGIFILFTGVYGSIASIVDGYADGTVSSAFSCADNS</sequence>
<feature type="transmembrane region" description="Helical" evidence="6">
    <location>
        <begin position="443"/>
        <end position="465"/>
    </location>
</feature>